<evidence type="ECO:0000256" key="4">
    <source>
        <dbReference type="PROSITE-ProRule" id="PRU10141"/>
    </source>
</evidence>
<dbReference type="PANTHER" id="PTHR23257">
    <property type="entry name" value="SERINE-THREONINE PROTEIN KINASE"/>
    <property type="match status" value="1"/>
</dbReference>
<dbReference type="GO" id="GO:0007165">
    <property type="term" value="P:signal transduction"/>
    <property type="evidence" value="ECO:0007669"/>
    <property type="project" value="TreeGrafter"/>
</dbReference>
<accession>A0A6B2LC78</accession>
<feature type="binding site" evidence="4">
    <location>
        <position position="26"/>
    </location>
    <ligand>
        <name>ATP</name>
        <dbReference type="ChEBI" id="CHEBI:30616"/>
    </ligand>
</feature>
<evidence type="ECO:0000256" key="2">
    <source>
        <dbReference type="ARBA" id="ARBA00022741"/>
    </source>
</evidence>
<comment type="similarity">
    <text evidence="5">Belongs to the protein kinase superfamily.</text>
</comment>
<evidence type="ECO:0000313" key="7">
    <source>
        <dbReference type="EMBL" id="NDV34328.1"/>
    </source>
</evidence>
<keyword evidence="2 4" id="KW-0547">Nucleotide-binding</keyword>
<dbReference type="Pfam" id="PF07714">
    <property type="entry name" value="PK_Tyr_Ser-Thr"/>
    <property type="match status" value="1"/>
</dbReference>
<dbReference type="InterPro" id="IPR001245">
    <property type="entry name" value="Ser-Thr/Tyr_kinase_cat_dom"/>
</dbReference>
<dbReference type="PROSITE" id="PS00108">
    <property type="entry name" value="PROTEIN_KINASE_ST"/>
    <property type="match status" value="1"/>
</dbReference>
<sequence>MRHQIGSGAYGEVFHGYFRKTEVAIKMLKAEYANEQKLNILQESSLQMNLHHPNIVALMGIVLKPSTCIITEFCKFGDLARIIFAKDYVIDKEHIRKFSLDTCLGMNYLHGAQMVHRDLKSRNLLIDKDWNIKVADFGLAAFLEDVQYNTPCGTPTHMAPEIIISHKFTKKSDVYSFAVCLYEMVARVRPYIGVSEETLVTGVTKKSNYLRPTVPEDADPILVDIMKKCWDGNPLGRPTFADLIETFQAITFPEPVKKKPWKQGTPDIPLAHSLVFPEDGSLHELIDKGNSSDESHVF</sequence>
<dbReference type="InterPro" id="IPR050167">
    <property type="entry name" value="Ser_Thr_protein_kinase"/>
</dbReference>
<dbReference type="GO" id="GO:0004674">
    <property type="term" value="F:protein serine/threonine kinase activity"/>
    <property type="evidence" value="ECO:0007669"/>
    <property type="project" value="UniProtKB-KW"/>
</dbReference>
<dbReference type="PROSITE" id="PS00107">
    <property type="entry name" value="PROTEIN_KINASE_ATP"/>
    <property type="match status" value="1"/>
</dbReference>
<dbReference type="PRINTS" id="PR00109">
    <property type="entry name" value="TYRKINASE"/>
</dbReference>
<dbReference type="InterPro" id="IPR017441">
    <property type="entry name" value="Protein_kinase_ATP_BS"/>
</dbReference>
<dbReference type="SMART" id="SM00220">
    <property type="entry name" value="S_TKc"/>
    <property type="match status" value="1"/>
</dbReference>
<evidence type="ECO:0000259" key="6">
    <source>
        <dbReference type="PROSITE" id="PS50011"/>
    </source>
</evidence>
<protein>
    <recommendedName>
        <fullName evidence="6">Protein kinase domain-containing protein</fullName>
    </recommendedName>
</protein>
<keyword evidence="3 4" id="KW-0067">ATP-binding</keyword>
<dbReference type="Gene3D" id="1.10.510.10">
    <property type="entry name" value="Transferase(Phosphotransferase) domain 1"/>
    <property type="match status" value="1"/>
</dbReference>
<dbReference type="AlphaFoldDB" id="A0A6B2LC78"/>
<dbReference type="Gene3D" id="3.30.200.20">
    <property type="entry name" value="Phosphorylase Kinase, domain 1"/>
    <property type="match status" value="1"/>
</dbReference>
<keyword evidence="1 5" id="KW-0723">Serine/threonine-protein kinase</keyword>
<evidence type="ECO:0000256" key="1">
    <source>
        <dbReference type="ARBA" id="ARBA00022527"/>
    </source>
</evidence>
<dbReference type="GO" id="GO:0005737">
    <property type="term" value="C:cytoplasm"/>
    <property type="evidence" value="ECO:0007669"/>
    <property type="project" value="TreeGrafter"/>
</dbReference>
<dbReference type="CDD" id="cd13999">
    <property type="entry name" value="STKc_MAP3K-like"/>
    <property type="match status" value="1"/>
</dbReference>
<organism evidence="7">
    <name type="scientific">Arcella intermedia</name>
    <dbReference type="NCBI Taxonomy" id="1963864"/>
    <lineage>
        <taxon>Eukaryota</taxon>
        <taxon>Amoebozoa</taxon>
        <taxon>Tubulinea</taxon>
        <taxon>Elardia</taxon>
        <taxon>Arcellinida</taxon>
        <taxon>Sphaerothecina</taxon>
        <taxon>Arcellidae</taxon>
        <taxon>Arcella</taxon>
    </lineage>
</organism>
<dbReference type="PROSITE" id="PS50011">
    <property type="entry name" value="PROTEIN_KINASE_DOM"/>
    <property type="match status" value="1"/>
</dbReference>
<evidence type="ECO:0000256" key="3">
    <source>
        <dbReference type="ARBA" id="ARBA00022840"/>
    </source>
</evidence>
<proteinExistence type="inferred from homology"/>
<dbReference type="InterPro" id="IPR008271">
    <property type="entry name" value="Ser/Thr_kinase_AS"/>
</dbReference>
<evidence type="ECO:0000256" key="5">
    <source>
        <dbReference type="RuleBase" id="RU000304"/>
    </source>
</evidence>
<name>A0A6B2LC78_9EUKA</name>
<keyword evidence="1 5" id="KW-0808">Transferase</keyword>
<feature type="domain" description="Protein kinase" evidence="6">
    <location>
        <begin position="1"/>
        <end position="252"/>
    </location>
</feature>
<dbReference type="GO" id="GO:0005524">
    <property type="term" value="F:ATP binding"/>
    <property type="evidence" value="ECO:0007669"/>
    <property type="project" value="UniProtKB-UniRule"/>
</dbReference>
<dbReference type="InterPro" id="IPR000719">
    <property type="entry name" value="Prot_kinase_dom"/>
</dbReference>
<dbReference type="PIRSF" id="PIRSF000654">
    <property type="entry name" value="Integrin-linked_kinase"/>
    <property type="match status" value="1"/>
</dbReference>
<reference evidence="7" key="1">
    <citation type="journal article" date="2020" name="J. Eukaryot. Microbiol.">
        <title>De novo Sequencing, Assembly and Annotation of the Transcriptome for the Free-Living Testate Amoeba Arcella intermedia.</title>
        <authorList>
            <person name="Ribeiro G.M."/>
            <person name="Porfirio-Sousa A.L."/>
            <person name="Maurer-Alcala X.X."/>
            <person name="Katz L.A."/>
            <person name="Lahr D.J.G."/>
        </authorList>
    </citation>
    <scope>NUCLEOTIDE SEQUENCE</scope>
</reference>
<keyword evidence="1 5" id="KW-0418">Kinase</keyword>
<dbReference type="EMBL" id="GIBP01005359">
    <property type="protein sequence ID" value="NDV34328.1"/>
    <property type="molecule type" value="Transcribed_RNA"/>
</dbReference>
<dbReference type="SUPFAM" id="SSF56112">
    <property type="entry name" value="Protein kinase-like (PK-like)"/>
    <property type="match status" value="1"/>
</dbReference>
<dbReference type="InterPro" id="IPR011009">
    <property type="entry name" value="Kinase-like_dom_sf"/>
</dbReference>